<keyword evidence="2" id="KW-1185">Reference proteome</keyword>
<protein>
    <submittedName>
        <fullName evidence="1">Uncharacterized protein</fullName>
    </submittedName>
</protein>
<sequence length="182" mass="19408">MVYTTKADVPTRVPGIATSQAGVRGTVQRLVMQTVFDVLELQGRSALLPDAVISAILNQLSVNITYEPLECEDVAITRMEKVGIADANPRRRCIIVGSNTVTGICIALMDDKMCEMPAAVDAMIVPVAKYTSISGILSTTNIIMANWSRAMWQSVLNRAVQMLASGPFGSHFFSAAASAGGN</sequence>
<comment type="caution">
    <text evidence="1">The sequence shown here is derived from an EMBL/GenBank/DDBJ whole genome shotgun (WGS) entry which is preliminary data.</text>
</comment>
<accession>A0AAD5MA25</accession>
<evidence type="ECO:0000313" key="1">
    <source>
        <dbReference type="EMBL" id="KAJ1354810.1"/>
    </source>
</evidence>
<dbReference type="Proteomes" id="UP001196413">
    <property type="component" value="Unassembled WGS sequence"/>
</dbReference>
<organism evidence="1 2">
    <name type="scientific">Parelaphostrongylus tenuis</name>
    <name type="common">Meningeal worm</name>
    <dbReference type="NCBI Taxonomy" id="148309"/>
    <lineage>
        <taxon>Eukaryota</taxon>
        <taxon>Metazoa</taxon>
        <taxon>Ecdysozoa</taxon>
        <taxon>Nematoda</taxon>
        <taxon>Chromadorea</taxon>
        <taxon>Rhabditida</taxon>
        <taxon>Rhabditina</taxon>
        <taxon>Rhabditomorpha</taxon>
        <taxon>Strongyloidea</taxon>
        <taxon>Metastrongylidae</taxon>
        <taxon>Parelaphostrongylus</taxon>
    </lineage>
</organism>
<evidence type="ECO:0000313" key="2">
    <source>
        <dbReference type="Proteomes" id="UP001196413"/>
    </source>
</evidence>
<dbReference type="AlphaFoldDB" id="A0AAD5MA25"/>
<dbReference type="EMBL" id="JAHQIW010002239">
    <property type="protein sequence ID" value="KAJ1354810.1"/>
    <property type="molecule type" value="Genomic_DNA"/>
</dbReference>
<reference evidence="1" key="1">
    <citation type="submission" date="2021-06" db="EMBL/GenBank/DDBJ databases">
        <title>Parelaphostrongylus tenuis whole genome reference sequence.</title>
        <authorList>
            <person name="Garwood T.J."/>
            <person name="Larsen P.A."/>
            <person name="Fountain-Jones N.M."/>
            <person name="Garbe J.R."/>
            <person name="Macchietto M.G."/>
            <person name="Kania S.A."/>
            <person name="Gerhold R.W."/>
            <person name="Richards J.E."/>
            <person name="Wolf T.M."/>
        </authorList>
    </citation>
    <scope>NUCLEOTIDE SEQUENCE</scope>
    <source>
        <strain evidence="1">MNPRO001-30</strain>
        <tissue evidence="1">Meninges</tissue>
    </source>
</reference>
<proteinExistence type="predicted"/>
<gene>
    <name evidence="1" type="ORF">KIN20_011859</name>
</gene>
<name>A0AAD5MA25_PARTN</name>